<proteinExistence type="predicted"/>
<dbReference type="RefSeq" id="WP_251407787.1">
    <property type="nucleotide sequence ID" value="NZ_JAMQGM010000001.1"/>
</dbReference>
<dbReference type="CDD" id="cd00093">
    <property type="entry name" value="HTH_XRE"/>
    <property type="match status" value="1"/>
</dbReference>
<dbReference type="Pfam" id="PF13560">
    <property type="entry name" value="HTH_31"/>
    <property type="match status" value="1"/>
</dbReference>
<organism evidence="2 3">
    <name type="scientific">Streptomyces meridianus</name>
    <dbReference type="NCBI Taxonomy" id="2938945"/>
    <lineage>
        <taxon>Bacteria</taxon>
        <taxon>Bacillati</taxon>
        <taxon>Actinomycetota</taxon>
        <taxon>Actinomycetes</taxon>
        <taxon>Kitasatosporales</taxon>
        <taxon>Streptomycetaceae</taxon>
        <taxon>Streptomyces</taxon>
    </lineage>
</organism>
<accession>A0ABT0X023</accession>
<dbReference type="PROSITE" id="PS50943">
    <property type="entry name" value="HTH_CROC1"/>
    <property type="match status" value="1"/>
</dbReference>
<dbReference type="EMBL" id="JAMQGM010000001">
    <property type="protein sequence ID" value="MCM2575916.1"/>
    <property type="molecule type" value="Genomic_DNA"/>
</dbReference>
<dbReference type="SMART" id="SM00530">
    <property type="entry name" value="HTH_XRE"/>
    <property type="match status" value="1"/>
</dbReference>
<evidence type="ECO:0000313" key="3">
    <source>
        <dbReference type="Proteomes" id="UP001167160"/>
    </source>
</evidence>
<feature type="domain" description="HTH cro/C1-type" evidence="1">
    <location>
        <begin position="40"/>
        <end position="95"/>
    </location>
</feature>
<dbReference type="Proteomes" id="UP001167160">
    <property type="component" value="Unassembled WGS sequence"/>
</dbReference>
<sequence>MTSETGRTGLEQARGARAVTPEIEAEYAAARLRFELGEAVRRRRLDLGLSQAELGRRCAMTQSAVARFEGGGTIPTIPVLDRLARALDLDLRVEFTPHSDTA</sequence>
<dbReference type="Gene3D" id="1.10.260.40">
    <property type="entry name" value="lambda repressor-like DNA-binding domains"/>
    <property type="match status" value="1"/>
</dbReference>
<keyword evidence="3" id="KW-1185">Reference proteome</keyword>
<dbReference type="InterPro" id="IPR010982">
    <property type="entry name" value="Lambda_DNA-bd_dom_sf"/>
</dbReference>
<protein>
    <submittedName>
        <fullName evidence="2">Helix-turn-helix domain-containing protein</fullName>
    </submittedName>
</protein>
<evidence type="ECO:0000313" key="2">
    <source>
        <dbReference type="EMBL" id="MCM2575916.1"/>
    </source>
</evidence>
<reference evidence="2" key="1">
    <citation type="journal article" date="2023" name="Int. J. Syst. Evol. Microbiol.">
        <title>Streptomyces meridianus sp. nov. isolated from brackish water of the Tagus estuary in Alcochete, Portugal.</title>
        <authorList>
            <person name="Santos J.D.N."/>
            <person name="Klimek D."/>
            <person name="Calusinska M."/>
            <person name="Lobo Da Cunha A."/>
            <person name="Catita J."/>
            <person name="Goncalves H."/>
            <person name="Gonzalez I."/>
            <person name="Reyes F."/>
            <person name="Lage O.M."/>
        </authorList>
    </citation>
    <scope>NUCLEOTIDE SEQUENCE</scope>
    <source>
        <strain evidence="2">MTZ3.1</strain>
    </source>
</reference>
<name>A0ABT0X023_9ACTN</name>
<dbReference type="InterPro" id="IPR001387">
    <property type="entry name" value="Cro/C1-type_HTH"/>
</dbReference>
<evidence type="ECO:0000259" key="1">
    <source>
        <dbReference type="PROSITE" id="PS50943"/>
    </source>
</evidence>
<comment type="caution">
    <text evidence="2">The sequence shown here is derived from an EMBL/GenBank/DDBJ whole genome shotgun (WGS) entry which is preliminary data.</text>
</comment>
<gene>
    <name evidence="2" type="ORF">M1E25_00860</name>
</gene>
<dbReference type="SUPFAM" id="SSF47413">
    <property type="entry name" value="lambda repressor-like DNA-binding domains"/>
    <property type="match status" value="1"/>
</dbReference>